<dbReference type="InterPro" id="IPR030395">
    <property type="entry name" value="GP_PDE_dom"/>
</dbReference>
<dbReference type="EMBL" id="CP011502">
    <property type="protein sequence ID" value="ALX04801.1"/>
    <property type="molecule type" value="Genomic_DNA"/>
</dbReference>
<dbReference type="GO" id="GO:0008081">
    <property type="term" value="F:phosphoric diester hydrolase activity"/>
    <property type="evidence" value="ECO:0007669"/>
    <property type="project" value="InterPro"/>
</dbReference>
<accession>A0A0U4BHW4</accession>
<dbReference type="AlphaFoldDB" id="A0A0U4BHW4"/>
<proteinExistence type="predicted"/>
<name>A0A0U4BHW4_9ACTN</name>
<dbReference type="STRING" id="2041.AERYTH_08865"/>
<dbReference type="OrthoDB" id="5241788at2"/>
<dbReference type="InterPro" id="IPR017946">
    <property type="entry name" value="PLC-like_Pdiesterase_TIM-brl"/>
</dbReference>
<protein>
    <recommendedName>
        <fullName evidence="1">GP-PDE domain-containing protein</fullName>
    </recommendedName>
</protein>
<dbReference type="Proteomes" id="UP000067689">
    <property type="component" value="Chromosome"/>
</dbReference>
<sequence>MSPHPYLDAPLPLALAHRGGAGLPANDGIENTLTAFRNAVALGYVFLETDVHVSADGVVYAFHDEHLGRMTGVGTPIAALTSAEIDRVPVAGREPVPRLADLLATLPDARFNIDVKADGAVEATVQVVQEARAEDRVCLASFSGARLGRLRALCPDAARSGGPLEIAALKLGPTRWVRRLAARRGVHCVQVPVRRGPITVVTPRFVRRAHETGLQVHVWTVDDPDEMRMLLEIGVDGIVTDRPDVLRDVLDERGSWPDEQH</sequence>
<feature type="domain" description="GP-PDE" evidence="1">
    <location>
        <begin position="12"/>
        <end position="250"/>
    </location>
</feature>
<dbReference type="PROSITE" id="PS51704">
    <property type="entry name" value="GP_PDE"/>
    <property type="match status" value="1"/>
</dbReference>
<dbReference type="Pfam" id="PF03009">
    <property type="entry name" value="GDPD"/>
    <property type="match status" value="1"/>
</dbReference>
<dbReference type="RefSeq" id="WP_067857418.1">
    <property type="nucleotide sequence ID" value="NZ_CP011502.1"/>
</dbReference>
<dbReference type="PATRIC" id="fig|2041.4.peg.1856"/>
<dbReference type="PANTHER" id="PTHR43805">
    <property type="entry name" value="GLYCEROPHOSPHORYL DIESTER PHOSPHODIESTERASE"/>
    <property type="match status" value="1"/>
</dbReference>
<dbReference type="Gene3D" id="3.20.20.190">
    <property type="entry name" value="Phosphatidylinositol (PI) phosphodiesterase"/>
    <property type="match status" value="1"/>
</dbReference>
<evidence type="ECO:0000259" key="1">
    <source>
        <dbReference type="PROSITE" id="PS51704"/>
    </source>
</evidence>
<dbReference type="GO" id="GO:0006629">
    <property type="term" value="P:lipid metabolic process"/>
    <property type="evidence" value="ECO:0007669"/>
    <property type="project" value="InterPro"/>
</dbReference>
<evidence type="ECO:0000313" key="2">
    <source>
        <dbReference type="EMBL" id="ALX04801.1"/>
    </source>
</evidence>
<reference evidence="2 3" key="1">
    <citation type="journal article" date="1991" name="Int. J. Syst. Bacteriol.">
        <title>Description of the erythromycin-producing bacterium Arthrobacter sp. strain NRRL B-3381 as Aeromicrobium erythreum gen. nov., sp. nov.</title>
        <authorList>
            <person name="Miller E.S."/>
            <person name="Woese C.R."/>
            <person name="Brenner S."/>
        </authorList>
    </citation>
    <scope>NUCLEOTIDE SEQUENCE [LARGE SCALE GENOMIC DNA]</scope>
    <source>
        <strain evidence="2 3">AR18</strain>
    </source>
</reference>
<keyword evidence="3" id="KW-1185">Reference proteome</keyword>
<evidence type="ECO:0000313" key="3">
    <source>
        <dbReference type="Proteomes" id="UP000067689"/>
    </source>
</evidence>
<dbReference type="SUPFAM" id="SSF51695">
    <property type="entry name" value="PLC-like phosphodiesterases"/>
    <property type="match status" value="1"/>
</dbReference>
<organism evidence="2 3">
    <name type="scientific">Aeromicrobium erythreum</name>
    <dbReference type="NCBI Taxonomy" id="2041"/>
    <lineage>
        <taxon>Bacteria</taxon>
        <taxon>Bacillati</taxon>
        <taxon>Actinomycetota</taxon>
        <taxon>Actinomycetes</taxon>
        <taxon>Propionibacteriales</taxon>
        <taxon>Nocardioidaceae</taxon>
        <taxon>Aeromicrobium</taxon>
    </lineage>
</organism>
<dbReference type="KEGG" id="aer:AERYTH_08865"/>
<gene>
    <name evidence="2" type="ORF">AERYTH_08865</name>
</gene>
<dbReference type="CDD" id="cd08561">
    <property type="entry name" value="GDPD_cytoplasmic_ScUgpQ2_like"/>
    <property type="match status" value="1"/>
</dbReference>
<dbReference type="PANTHER" id="PTHR43805:SF1">
    <property type="entry name" value="GP-PDE DOMAIN-CONTAINING PROTEIN"/>
    <property type="match status" value="1"/>
</dbReference>